<evidence type="ECO:0000313" key="5">
    <source>
        <dbReference type="Proteomes" id="UP000597138"/>
    </source>
</evidence>
<dbReference type="Pfam" id="PF06532">
    <property type="entry name" value="NrsF"/>
    <property type="match status" value="1"/>
</dbReference>
<feature type="transmembrane region" description="Helical" evidence="1">
    <location>
        <begin position="59"/>
        <end position="79"/>
    </location>
</feature>
<evidence type="ECO:0000313" key="3">
    <source>
        <dbReference type="EMBL" id="KDR37009.1"/>
    </source>
</evidence>
<protein>
    <recommendedName>
        <fullName evidence="6">Anti-sigma F factor</fullName>
    </recommendedName>
</protein>
<name>A0A069PAZ0_9BURK</name>
<feature type="transmembrane region" description="Helical" evidence="1">
    <location>
        <begin position="160"/>
        <end position="178"/>
    </location>
</feature>
<reference evidence="3 4" key="2">
    <citation type="submission" date="2014-03" db="EMBL/GenBank/DDBJ databases">
        <title>Draft Genome Sequences of Four Burkholderia Strains.</title>
        <authorList>
            <person name="Liu X.Y."/>
            <person name="Li C.X."/>
            <person name="Xu J.H."/>
        </authorList>
    </citation>
    <scope>NUCLEOTIDE SEQUENCE [LARGE SCALE GENOMIC DNA]</scope>
    <source>
        <strain evidence="3 4">R27</strain>
    </source>
</reference>
<keyword evidence="1" id="KW-0812">Transmembrane</keyword>
<dbReference type="AlphaFoldDB" id="A0A069PAZ0"/>
<reference evidence="2" key="4">
    <citation type="submission" date="2024-05" db="EMBL/GenBank/DDBJ databases">
        <authorList>
            <person name="Sun Q."/>
            <person name="Zhou Y."/>
        </authorList>
    </citation>
    <scope>NUCLEOTIDE SEQUENCE</scope>
    <source>
        <strain evidence="2">CGMCC 1.11013</strain>
    </source>
</reference>
<dbReference type="EMBL" id="BMEG01000005">
    <property type="protein sequence ID" value="GGD75477.1"/>
    <property type="molecule type" value="Genomic_DNA"/>
</dbReference>
<dbReference type="OrthoDB" id="6059252at2"/>
<dbReference type="InterPro" id="IPR009495">
    <property type="entry name" value="NrsF"/>
</dbReference>
<dbReference type="Proteomes" id="UP000597138">
    <property type="component" value="Unassembled WGS sequence"/>
</dbReference>
<comment type="caution">
    <text evidence="3">The sequence shown here is derived from an EMBL/GenBank/DDBJ whole genome shotgun (WGS) entry which is preliminary data.</text>
</comment>
<gene>
    <name evidence="3" type="ORF">BG57_11765</name>
    <name evidence="2" type="ORF">GCM10010985_32500</name>
</gene>
<evidence type="ECO:0000256" key="1">
    <source>
        <dbReference type="SAM" id="Phobius"/>
    </source>
</evidence>
<keyword evidence="1" id="KW-0472">Membrane</keyword>
<sequence>MKTDDLIGLLSNQVTRVDRGAVARRFTKALLLGALGSVVLMSVAFGVRPDLSIVARTPVFWAKLAYPLVIAIGALTVVTRLGHPGARGGQAWLLVGLPFVAVWLAGAVVLEAAAPGERLPTLLGHTWRTCPFNIVLLSAPTFPAVFWAMKSLAPTQPRRAGAVAGLLASAIATVAYCLHCPEMSPAFWSVWYAIGMILPAGIGAWLGPKLLRW</sequence>
<dbReference type="Proteomes" id="UP000027439">
    <property type="component" value="Unassembled WGS sequence"/>
</dbReference>
<dbReference type="RefSeq" id="WP_035960350.1">
    <property type="nucleotide sequence ID" value="NZ_BMEG01000005.1"/>
</dbReference>
<dbReference type="EMBL" id="JFHE01000002">
    <property type="protein sequence ID" value="KDR37009.1"/>
    <property type="molecule type" value="Genomic_DNA"/>
</dbReference>
<evidence type="ECO:0000313" key="4">
    <source>
        <dbReference type="Proteomes" id="UP000027439"/>
    </source>
</evidence>
<evidence type="ECO:0008006" key="6">
    <source>
        <dbReference type="Google" id="ProtNLM"/>
    </source>
</evidence>
<dbReference type="eggNOG" id="COG4944">
    <property type="taxonomic scope" value="Bacteria"/>
</dbReference>
<accession>A0A069PAZ0</accession>
<reference evidence="2" key="1">
    <citation type="journal article" date="2014" name="Int. J. Syst. Evol. Microbiol.">
        <title>Complete genome of a new Firmicutes species belonging to the dominant human colonic microbiota ('Ruminococcus bicirculans') reveals two chromosomes and a selective capacity to utilize plant glucans.</title>
        <authorList>
            <consortium name="NISC Comparative Sequencing Program"/>
            <person name="Wegmann U."/>
            <person name="Louis P."/>
            <person name="Goesmann A."/>
            <person name="Henrissat B."/>
            <person name="Duncan S.H."/>
            <person name="Flint H.J."/>
        </authorList>
    </citation>
    <scope>NUCLEOTIDE SEQUENCE</scope>
    <source>
        <strain evidence="2">CGMCC 1.11013</strain>
    </source>
</reference>
<feature type="transmembrane region" description="Helical" evidence="1">
    <location>
        <begin position="190"/>
        <end position="207"/>
    </location>
</feature>
<keyword evidence="5" id="KW-1185">Reference proteome</keyword>
<evidence type="ECO:0000313" key="2">
    <source>
        <dbReference type="EMBL" id="GGD75477.1"/>
    </source>
</evidence>
<dbReference type="STRING" id="1071679.BG57_11765"/>
<keyword evidence="1" id="KW-1133">Transmembrane helix</keyword>
<reference evidence="5" key="3">
    <citation type="journal article" date="2019" name="Int. J. Syst. Evol. Microbiol.">
        <title>The Global Catalogue of Microorganisms (GCM) 10K type strain sequencing project: providing services to taxonomists for standard genome sequencing and annotation.</title>
        <authorList>
            <consortium name="The Broad Institute Genomics Platform"/>
            <consortium name="The Broad Institute Genome Sequencing Center for Infectious Disease"/>
            <person name="Wu L."/>
            <person name="Ma J."/>
        </authorList>
    </citation>
    <scope>NUCLEOTIDE SEQUENCE [LARGE SCALE GENOMIC DNA]</scope>
    <source>
        <strain evidence="5">CGMCC 1.11013</strain>
    </source>
</reference>
<organism evidence="3 4">
    <name type="scientific">Caballeronia grimmiae</name>
    <dbReference type="NCBI Taxonomy" id="1071679"/>
    <lineage>
        <taxon>Bacteria</taxon>
        <taxon>Pseudomonadati</taxon>
        <taxon>Pseudomonadota</taxon>
        <taxon>Betaproteobacteria</taxon>
        <taxon>Burkholderiales</taxon>
        <taxon>Burkholderiaceae</taxon>
        <taxon>Caballeronia</taxon>
    </lineage>
</organism>
<feature type="transmembrane region" description="Helical" evidence="1">
    <location>
        <begin position="91"/>
        <end position="110"/>
    </location>
</feature>
<proteinExistence type="predicted"/>
<feature type="transmembrane region" description="Helical" evidence="1">
    <location>
        <begin position="29"/>
        <end position="47"/>
    </location>
</feature>
<feature type="transmembrane region" description="Helical" evidence="1">
    <location>
        <begin position="130"/>
        <end position="148"/>
    </location>
</feature>